<evidence type="ECO:0000313" key="1">
    <source>
        <dbReference type="EMBL" id="KZT07526.1"/>
    </source>
</evidence>
<keyword evidence="2" id="KW-1185">Reference proteome</keyword>
<dbReference type="GeneID" id="63818253"/>
<organism evidence="1 2">
    <name type="scientific">Laetiporus sulphureus 93-53</name>
    <dbReference type="NCBI Taxonomy" id="1314785"/>
    <lineage>
        <taxon>Eukaryota</taxon>
        <taxon>Fungi</taxon>
        <taxon>Dikarya</taxon>
        <taxon>Basidiomycota</taxon>
        <taxon>Agaricomycotina</taxon>
        <taxon>Agaricomycetes</taxon>
        <taxon>Polyporales</taxon>
        <taxon>Laetiporus</taxon>
    </lineage>
</organism>
<accession>A0A165EQ16</accession>
<dbReference type="EMBL" id="KV427619">
    <property type="protein sequence ID" value="KZT07526.1"/>
    <property type="molecule type" value="Genomic_DNA"/>
</dbReference>
<protein>
    <submittedName>
        <fullName evidence="1">Uncharacterized protein</fullName>
    </submittedName>
</protein>
<dbReference type="Proteomes" id="UP000076871">
    <property type="component" value="Unassembled WGS sequence"/>
</dbReference>
<dbReference type="RefSeq" id="XP_040765266.1">
    <property type="nucleotide sequence ID" value="XM_040901221.1"/>
</dbReference>
<dbReference type="InParanoid" id="A0A165EQ16"/>
<sequence length="286" mass="31412">MSTRCCGCKGGTYRVGRGGTRAALCLPGAGVGRLHEDGLAGLAGPGHLRVRVRVRVRRVARRRWGLHRSGSGCGGKGAEWKEHKRHVRVVEGDVARSNSREVRGEGREGGRERLYKTFSGTIEELRWRLWRTSRRRAREETRPGGCLYTCTPTGQVSIRRADTTTLPRLVFDSTRRPQSALSKLRPRSDPSRGESAIYAACRLSIWFGPGSPARIPLVALLSYGAGLNNIDDWHPSSHIQCIRRYRGLAAPVLTTLALEHNTACIASGLNHPCAREYVSPSARSAG</sequence>
<evidence type="ECO:0000313" key="2">
    <source>
        <dbReference type="Proteomes" id="UP000076871"/>
    </source>
</evidence>
<name>A0A165EQ16_9APHY</name>
<gene>
    <name evidence="1" type="ORF">LAESUDRAFT_114173</name>
</gene>
<proteinExistence type="predicted"/>
<dbReference type="AlphaFoldDB" id="A0A165EQ16"/>
<reference evidence="1 2" key="1">
    <citation type="journal article" date="2016" name="Mol. Biol. Evol.">
        <title>Comparative Genomics of Early-Diverging Mushroom-Forming Fungi Provides Insights into the Origins of Lignocellulose Decay Capabilities.</title>
        <authorList>
            <person name="Nagy L.G."/>
            <person name="Riley R."/>
            <person name="Tritt A."/>
            <person name="Adam C."/>
            <person name="Daum C."/>
            <person name="Floudas D."/>
            <person name="Sun H."/>
            <person name="Yadav J.S."/>
            <person name="Pangilinan J."/>
            <person name="Larsson K.H."/>
            <person name="Matsuura K."/>
            <person name="Barry K."/>
            <person name="Labutti K."/>
            <person name="Kuo R."/>
            <person name="Ohm R.A."/>
            <person name="Bhattacharya S.S."/>
            <person name="Shirouzu T."/>
            <person name="Yoshinaga Y."/>
            <person name="Martin F.M."/>
            <person name="Grigoriev I.V."/>
            <person name="Hibbett D.S."/>
        </authorList>
    </citation>
    <scope>NUCLEOTIDE SEQUENCE [LARGE SCALE GENOMIC DNA]</scope>
    <source>
        <strain evidence="1 2">93-53</strain>
    </source>
</reference>